<accession>A0A3S3NQL3</accession>
<reference evidence="2 3" key="1">
    <citation type="journal article" date="2018" name="Gigascience">
        <title>Genomes of trombidid mites reveal novel predicted allergens and laterally-transferred genes associated with secondary metabolism.</title>
        <authorList>
            <person name="Dong X."/>
            <person name="Chaisiri K."/>
            <person name="Xia D."/>
            <person name="Armstrong S.D."/>
            <person name="Fang Y."/>
            <person name="Donnelly M.J."/>
            <person name="Kadowaki T."/>
            <person name="McGarry J.W."/>
            <person name="Darby A.C."/>
            <person name="Makepeace B.L."/>
        </authorList>
    </citation>
    <scope>NUCLEOTIDE SEQUENCE [LARGE SCALE GENOMIC DNA]</scope>
    <source>
        <strain evidence="2">UoL-WK</strain>
    </source>
</reference>
<dbReference type="GO" id="GO:0016485">
    <property type="term" value="P:protein processing"/>
    <property type="evidence" value="ECO:0007669"/>
    <property type="project" value="TreeGrafter"/>
</dbReference>
<evidence type="ECO:0000259" key="1">
    <source>
        <dbReference type="Pfam" id="PF01431"/>
    </source>
</evidence>
<protein>
    <submittedName>
        <fullName evidence="2">Family M13 unassigned peptidase (M13 family)-like protein</fullName>
    </submittedName>
</protein>
<dbReference type="InterPro" id="IPR000718">
    <property type="entry name" value="Peptidase_M13"/>
</dbReference>
<dbReference type="PROSITE" id="PS51885">
    <property type="entry name" value="NEPRILYSIN"/>
    <property type="match status" value="1"/>
</dbReference>
<dbReference type="InterPro" id="IPR018497">
    <property type="entry name" value="Peptidase_M13_C"/>
</dbReference>
<gene>
    <name evidence="2" type="ORF">B4U79_10635</name>
</gene>
<comment type="caution">
    <text evidence="2">The sequence shown here is derived from an EMBL/GenBank/DDBJ whole genome shotgun (WGS) entry which is preliminary data.</text>
</comment>
<dbReference type="PANTHER" id="PTHR11733:SF133">
    <property type="entry name" value="PHOSPHATE-REGULATING NEUTRAL ENDOPEPTIDASE PHEX"/>
    <property type="match status" value="1"/>
</dbReference>
<feature type="non-terminal residue" evidence="2">
    <location>
        <position position="1"/>
    </location>
</feature>
<proteinExistence type="predicted"/>
<dbReference type="GO" id="GO:0004222">
    <property type="term" value="F:metalloendopeptidase activity"/>
    <property type="evidence" value="ECO:0007669"/>
    <property type="project" value="InterPro"/>
</dbReference>
<dbReference type="Pfam" id="PF01431">
    <property type="entry name" value="Peptidase_M13"/>
    <property type="match status" value="1"/>
</dbReference>
<dbReference type="EMBL" id="NCKU01013142">
    <property type="protein sequence ID" value="RWR99899.1"/>
    <property type="molecule type" value="Genomic_DNA"/>
</dbReference>
<evidence type="ECO:0000313" key="2">
    <source>
        <dbReference type="EMBL" id="RWR99899.1"/>
    </source>
</evidence>
<organism evidence="2 3">
    <name type="scientific">Dinothrombium tinctorium</name>
    <dbReference type="NCBI Taxonomy" id="1965070"/>
    <lineage>
        <taxon>Eukaryota</taxon>
        <taxon>Metazoa</taxon>
        <taxon>Ecdysozoa</taxon>
        <taxon>Arthropoda</taxon>
        <taxon>Chelicerata</taxon>
        <taxon>Arachnida</taxon>
        <taxon>Acari</taxon>
        <taxon>Acariformes</taxon>
        <taxon>Trombidiformes</taxon>
        <taxon>Prostigmata</taxon>
        <taxon>Anystina</taxon>
        <taxon>Parasitengona</taxon>
        <taxon>Trombidioidea</taxon>
        <taxon>Trombidiidae</taxon>
        <taxon>Dinothrombium</taxon>
    </lineage>
</organism>
<keyword evidence="3" id="KW-1185">Reference proteome</keyword>
<name>A0A3S3NQL3_9ACAR</name>
<dbReference type="PANTHER" id="PTHR11733">
    <property type="entry name" value="ZINC METALLOPROTEASE FAMILY M13 NEPRILYSIN-RELATED"/>
    <property type="match status" value="1"/>
</dbReference>
<evidence type="ECO:0000313" key="3">
    <source>
        <dbReference type="Proteomes" id="UP000285301"/>
    </source>
</evidence>
<dbReference type="Gene3D" id="3.40.390.10">
    <property type="entry name" value="Collagenase (Catalytic Domain)"/>
    <property type="match status" value="1"/>
</dbReference>
<dbReference type="AlphaFoldDB" id="A0A3S3NQL3"/>
<feature type="domain" description="Peptidase M13 C-terminal" evidence="1">
    <location>
        <begin position="92"/>
        <end position="134"/>
    </location>
</feature>
<dbReference type="GO" id="GO:0005886">
    <property type="term" value="C:plasma membrane"/>
    <property type="evidence" value="ECO:0007669"/>
    <property type="project" value="TreeGrafter"/>
</dbReference>
<dbReference type="Proteomes" id="UP000285301">
    <property type="component" value="Unassembled WGS sequence"/>
</dbReference>
<dbReference type="InterPro" id="IPR024079">
    <property type="entry name" value="MetalloPept_cat_dom_sf"/>
</dbReference>
<dbReference type="SUPFAM" id="SSF55486">
    <property type="entry name" value="Metalloproteases ('zincins'), catalytic domain"/>
    <property type="match status" value="1"/>
</dbReference>
<sequence>AGGFPLISNNWQGNDFNSIDSYIDADTEFNSVQFFFEYAIDWPIIKIPFKKIFKEVYEFADMVYNQSQIVNVTNLDYMKKLALLSPLLRKALLIGVHQPPLYFAGAPLAVNSGGLGFEVAHEITHGFDKSGNLSGHSKESNASKDGNITIKDNVADNGGIQLAYKVSMRMLICKEKTFFINE</sequence>